<reference evidence="1" key="1">
    <citation type="submission" date="2021-06" db="EMBL/GenBank/DDBJ databases">
        <authorList>
            <person name="Hodson N. C."/>
            <person name="Mongue J. A."/>
            <person name="Jaron S. K."/>
        </authorList>
    </citation>
    <scope>NUCLEOTIDE SEQUENCE</scope>
</reference>
<comment type="caution">
    <text evidence="1">The sequence shown here is derived from an EMBL/GenBank/DDBJ whole genome shotgun (WGS) entry which is preliminary data.</text>
</comment>
<gene>
    <name evidence="1" type="ORF">AFUS01_LOCUS14285</name>
</gene>
<protein>
    <submittedName>
        <fullName evidence="1">Uncharacterized protein</fullName>
    </submittedName>
</protein>
<keyword evidence="2" id="KW-1185">Reference proteome</keyword>
<evidence type="ECO:0000313" key="2">
    <source>
        <dbReference type="Proteomes" id="UP000708208"/>
    </source>
</evidence>
<evidence type="ECO:0000313" key="1">
    <source>
        <dbReference type="EMBL" id="CAG7725321.1"/>
    </source>
</evidence>
<name>A0A8J2JSD6_9HEXA</name>
<dbReference type="AlphaFoldDB" id="A0A8J2JSD6"/>
<dbReference type="EMBL" id="CAJVCH010120446">
    <property type="protein sequence ID" value="CAG7725321.1"/>
    <property type="molecule type" value="Genomic_DNA"/>
</dbReference>
<sequence length="119" mass="13740">MVRAKNNKRKEHPDAKFAAKTMANLRDVAELFGPANVLVVSQDDKARVPIGLPAENKQVPILMTLKYRMRLPGDVWVVDWKQTYSVCVRGSVINSGWKIEILWANIYSYSKRKSFQQYR</sequence>
<dbReference type="OrthoDB" id="2433005at2759"/>
<organism evidence="1 2">
    <name type="scientific">Allacma fusca</name>
    <dbReference type="NCBI Taxonomy" id="39272"/>
    <lineage>
        <taxon>Eukaryota</taxon>
        <taxon>Metazoa</taxon>
        <taxon>Ecdysozoa</taxon>
        <taxon>Arthropoda</taxon>
        <taxon>Hexapoda</taxon>
        <taxon>Collembola</taxon>
        <taxon>Symphypleona</taxon>
        <taxon>Sminthuridae</taxon>
        <taxon>Allacma</taxon>
    </lineage>
</organism>
<accession>A0A8J2JSD6</accession>
<proteinExistence type="predicted"/>
<dbReference type="Proteomes" id="UP000708208">
    <property type="component" value="Unassembled WGS sequence"/>
</dbReference>